<dbReference type="Proteomes" id="UP000825935">
    <property type="component" value="Chromosome 4"/>
</dbReference>
<comment type="caution">
    <text evidence="1">The sequence shown here is derived from an EMBL/GenBank/DDBJ whole genome shotgun (WGS) entry which is preliminary data.</text>
</comment>
<keyword evidence="2" id="KW-1185">Reference proteome</keyword>
<dbReference type="OrthoDB" id="522946at2759"/>
<accession>A0A8T2V3C4</accession>
<dbReference type="PANTHER" id="PTHR23314:SF0">
    <property type="entry name" value="SPERM-ASSOCIATED ANTIGEN 6"/>
    <property type="match status" value="1"/>
</dbReference>
<sequence>MATTRSILNVLEDYQRSRLSFADEVAELASKCQNVELLHAAGVMRFLKPLLLDCVPQIQQMAALALGHLASYNEDLASAVVAQKIHLQLVQSLREQDRYSKRPAAHVLSAVAKHTPALAQAVVDSKAVEHLVLCLEEFDPAVKETGASAIGHIARHNAELAEVVVNAGAVPLLVVCIQEEELSLRRATLYALANIAKHTSNLAQIVVDSNALSVIAPLIAQSDARLKRQVYCCLSSVAKHSESLAKRIVAEHVFPKIFLSLKDKDPQVRRNAAVVVRDVSQHTAELASVVICGNGAAALVDNITETRGHERLPGIMAVGCIAAFDDILADKIIKVNGIPPLMDALSNEEEDHIRSASAWSLGQIGKHTSNHALAVAMAGVLPRMISTFLCPLSSEDLRKKCQRALQAIINKLAHVPALDALLQGPKVPDDITGIVVAQLAKILVNDPEAQTMFVTSGGFEKLQKMYANFAGEIKEMVDSINACYPEELVQYYSPGFSAAVLQKIIESDSASLLPSC</sequence>
<dbReference type="Pfam" id="PF00514">
    <property type="entry name" value="Arm"/>
    <property type="match status" value="1"/>
</dbReference>
<dbReference type="GO" id="GO:0003341">
    <property type="term" value="P:cilium movement"/>
    <property type="evidence" value="ECO:0007669"/>
    <property type="project" value="TreeGrafter"/>
</dbReference>
<organism evidence="1 2">
    <name type="scientific">Ceratopteris richardii</name>
    <name type="common">Triangle waterfern</name>
    <dbReference type="NCBI Taxonomy" id="49495"/>
    <lineage>
        <taxon>Eukaryota</taxon>
        <taxon>Viridiplantae</taxon>
        <taxon>Streptophyta</taxon>
        <taxon>Embryophyta</taxon>
        <taxon>Tracheophyta</taxon>
        <taxon>Polypodiopsida</taxon>
        <taxon>Polypodiidae</taxon>
        <taxon>Polypodiales</taxon>
        <taxon>Pteridineae</taxon>
        <taxon>Pteridaceae</taxon>
        <taxon>Parkerioideae</taxon>
        <taxon>Ceratopteris</taxon>
    </lineage>
</organism>
<dbReference type="InterPro" id="IPR011989">
    <property type="entry name" value="ARM-like"/>
</dbReference>
<evidence type="ECO:0000313" key="1">
    <source>
        <dbReference type="EMBL" id="KAH7440314.1"/>
    </source>
</evidence>
<name>A0A8T2V3C4_CERRI</name>
<evidence type="ECO:0008006" key="3">
    <source>
        <dbReference type="Google" id="ProtNLM"/>
    </source>
</evidence>
<reference evidence="1" key="1">
    <citation type="submission" date="2021-08" db="EMBL/GenBank/DDBJ databases">
        <title>WGS assembly of Ceratopteris richardii.</title>
        <authorList>
            <person name="Marchant D.B."/>
            <person name="Chen G."/>
            <person name="Jenkins J."/>
            <person name="Shu S."/>
            <person name="Leebens-Mack J."/>
            <person name="Grimwood J."/>
            <person name="Schmutz J."/>
            <person name="Soltis P."/>
            <person name="Soltis D."/>
            <person name="Chen Z.-H."/>
        </authorList>
    </citation>
    <scope>NUCLEOTIDE SEQUENCE</scope>
    <source>
        <strain evidence="1">Whitten #5841</strain>
        <tissue evidence="1">Leaf</tissue>
    </source>
</reference>
<proteinExistence type="predicted"/>
<dbReference type="InterPro" id="IPR016024">
    <property type="entry name" value="ARM-type_fold"/>
</dbReference>
<dbReference type="PANTHER" id="PTHR23314">
    <property type="entry name" value="SPERM-ASSOCIATED ANTIGEN 6 ARMADILLO REPEAT-CONTAINING"/>
    <property type="match status" value="1"/>
</dbReference>
<protein>
    <recommendedName>
        <fullName evidence="3">Sperm-associated antigen 6</fullName>
    </recommendedName>
</protein>
<dbReference type="GO" id="GO:0015630">
    <property type="term" value="C:microtubule cytoskeleton"/>
    <property type="evidence" value="ECO:0007669"/>
    <property type="project" value="TreeGrafter"/>
</dbReference>
<dbReference type="InterPro" id="IPR000225">
    <property type="entry name" value="Armadillo"/>
</dbReference>
<dbReference type="AlphaFoldDB" id="A0A8T2V3C4"/>
<dbReference type="Gene3D" id="1.25.10.10">
    <property type="entry name" value="Leucine-rich Repeat Variant"/>
    <property type="match status" value="2"/>
</dbReference>
<dbReference type="GO" id="GO:0008017">
    <property type="term" value="F:microtubule binding"/>
    <property type="evidence" value="ECO:0007669"/>
    <property type="project" value="TreeGrafter"/>
</dbReference>
<dbReference type="SUPFAM" id="SSF48371">
    <property type="entry name" value="ARM repeat"/>
    <property type="match status" value="1"/>
</dbReference>
<dbReference type="SMART" id="SM00185">
    <property type="entry name" value="ARM"/>
    <property type="match status" value="7"/>
</dbReference>
<dbReference type="EMBL" id="CM035409">
    <property type="protein sequence ID" value="KAH7440314.1"/>
    <property type="molecule type" value="Genomic_DNA"/>
</dbReference>
<evidence type="ECO:0000313" key="2">
    <source>
        <dbReference type="Proteomes" id="UP000825935"/>
    </source>
</evidence>
<gene>
    <name evidence="1" type="ORF">KP509_04G101200</name>
</gene>